<dbReference type="InterPro" id="IPR032675">
    <property type="entry name" value="LRR_dom_sf"/>
</dbReference>
<reference evidence="3" key="3">
    <citation type="submission" date="2025-08" db="UniProtKB">
        <authorList>
            <consortium name="Ensembl"/>
        </authorList>
    </citation>
    <scope>IDENTIFICATION</scope>
    <source>
        <strain evidence="3">HNI</strain>
    </source>
</reference>
<reference key="1">
    <citation type="journal article" date="2007" name="Nature">
        <title>The medaka draft genome and insights into vertebrate genome evolution.</title>
        <authorList>
            <person name="Kasahara M."/>
            <person name="Naruse K."/>
            <person name="Sasaki S."/>
            <person name="Nakatani Y."/>
            <person name="Qu W."/>
            <person name="Ahsan B."/>
            <person name="Yamada T."/>
            <person name="Nagayasu Y."/>
            <person name="Doi K."/>
            <person name="Kasai Y."/>
            <person name="Jindo T."/>
            <person name="Kobayashi D."/>
            <person name="Shimada A."/>
            <person name="Toyoda A."/>
            <person name="Kuroki Y."/>
            <person name="Fujiyama A."/>
            <person name="Sasaki T."/>
            <person name="Shimizu A."/>
            <person name="Asakawa S."/>
            <person name="Shimizu N."/>
            <person name="Hashimoto S."/>
            <person name="Yang J."/>
            <person name="Lee Y."/>
            <person name="Matsushima K."/>
            <person name="Sugano S."/>
            <person name="Sakaizumi M."/>
            <person name="Narita T."/>
            <person name="Ohishi K."/>
            <person name="Haga S."/>
            <person name="Ohta F."/>
            <person name="Nomoto H."/>
            <person name="Nogata K."/>
            <person name="Morishita T."/>
            <person name="Endo T."/>
            <person name="Shin-I T."/>
            <person name="Takeda H."/>
            <person name="Morishita S."/>
            <person name="Kohara Y."/>
        </authorList>
    </citation>
    <scope>NUCLEOTIDE SEQUENCE [LARGE SCALE GENOMIC DNA]</scope>
    <source>
        <strain>Hd-rR</strain>
    </source>
</reference>
<dbReference type="Pfam" id="PF00560">
    <property type="entry name" value="LRR_1"/>
    <property type="match status" value="1"/>
</dbReference>
<evidence type="ECO:0000256" key="2">
    <source>
        <dbReference type="ARBA" id="ARBA00022737"/>
    </source>
</evidence>
<evidence type="ECO:0000313" key="3">
    <source>
        <dbReference type="Ensembl" id="ENSORLP00020025236.1"/>
    </source>
</evidence>
<dbReference type="PANTHER" id="PTHR48051">
    <property type="match status" value="1"/>
</dbReference>
<dbReference type="InterPro" id="IPR050216">
    <property type="entry name" value="LRR_domain-containing"/>
</dbReference>
<keyword evidence="2" id="KW-0677">Repeat</keyword>
<evidence type="ECO:0000256" key="1">
    <source>
        <dbReference type="ARBA" id="ARBA00022614"/>
    </source>
</evidence>
<dbReference type="AlphaFoldDB" id="A0A3P9LXL1"/>
<dbReference type="PANTHER" id="PTHR48051:SF1">
    <property type="entry name" value="RAS SUPPRESSOR PROTEIN 1"/>
    <property type="match status" value="1"/>
</dbReference>
<reference evidence="3 4" key="2">
    <citation type="submission" date="2017-04" db="EMBL/GenBank/DDBJ databases">
        <title>CpG methylation of centromeres and impact of large insertions on vertebrate speciation.</title>
        <authorList>
            <person name="Ichikawa K."/>
            <person name="Yoshimura J."/>
            <person name="Morishita S."/>
        </authorList>
    </citation>
    <scope>NUCLEOTIDE SEQUENCE</scope>
    <source>
        <strain evidence="3 4">HNI</strain>
    </source>
</reference>
<dbReference type="Pfam" id="PF13855">
    <property type="entry name" value="LRR_8"/>
    <property type="match status" value="1"/>
</dbReference>
<organism evidence="3 4">
    <name type="scientific">Oryzias latipes</name>
    <name type="common">Japanese rice fish</name>
    <name type="synonym">Japanese killifish</name>
    <dbReference type="NCBI Taxonomy" id="8090"/>
    <lineage>
        <taxon>Eukaryota</taxon>
        <taxon>Metazoa</taxon>
        <taxon>Chordata</taxon>
        <taxon>Craniata</taxon>
        <taxon>Vertebrata</taxon>
        <taxon>Euteleostomi</taxon>
        <taxon>Actinopterygii</taxon>
        <taxon>Neopterygii</taxon>
        <taxon>Teleostei</taxon>
        <taxon>Neoteleostei</taxon>
        <taxon>Acanthomorphata</taxon>
        <taxon>Ovalentaria</taxon>
        <taxon>Atherinomorphae</taxon>
        <taxon>Beloniformes</taxon>
        <taxon>Adrianichthyidae</taxon>
        <taxon>Oryziinae</taxon>
        <taxon>Oryzias</taxon>
    </lineage>
</organism>
<protein>
    <submittedName>
        <fullName evidence="3">Leucine rich repeat containing 20</fullName>
    </submittedName>
</protein>
<dbReference type="Gene3D" id="3.80.10.10">
    <property type="entry name" value="Ribonuclease Inhibitor"/>
    <property type="match status" value="1"/>
</dbReference>
<proteinExistence type="predicted"/>
<reference evidence="3" key="4">
    <citation type="submission" date="2025-09" db="UniProtKB">
        <authorList>
            <consortium name="Ensembl"/>
        </authorList>
    </citation>
    <scope>IDENTIFICATION</scope>
    <source>
        <strain evidence="3">HNI</strain>
    </source>
</reference>
<evidence type="ECO:0000313" key="4">
    <source>
        <dbReference type="Proteomes" id="UP000265180"/>
    </source>
</evidence>
<keyword evidence="1" id="KW-0433">Leucine-rich repeat</keyword>
<sequence>MAEAVANVVQRIYAVMEGDKDSLDLSNCQLTSFPEGVFQLLRGVSDNIHVISLANNEMKAISSKFFSTFAQLKEVDLQGNVLTKLPDNIAELQHLTAINLANNSFSAFPDKLTEIATLERINLEGNRIAGKNALICPVVNSDVPKLTSFSLFSCFSQQRYPWRNCPTWRR</sequence>
<name>A0A3P9LXL1_ORYLA</name>
<dbReference type="SUPFAM" id="SSF52058">
    <property type="entry name" value="L domain-like"/>
    <property type="match status" value="1"/>
</dbReference>
<dbReference type="Proteomes" id="UP000265180">
    <property type="component" value="Chromosome 19"/>
</dbReference>
<dbReference type="InterPro" id="IPR001611">
    <property type="entry name" value="Leu-rich_rpt"/>
</dbReference>
<dbReference type="Ensembl" id="ENSORLT00020004945.1">
    <property type="protein sequence ID" value="ENSORLP00020025236.1"/>
    <property type="gene ID" value="ENSORLG00020007062.1"/>
</dbReference>
<accession>A0A3P9LXL1</accession>